<dbReference type="InterPro" id="IPR013187">
    <property type="entry name" value="F-box-assoc_dom_typ3"/>
</dbReference>
<dbReference type="InterPro" id="IPR050796">
    <property type="entry name" value="SCF_F-box_component"/>
</dbReference>
<dbReference type="PANTHER" id="PTHR31672">
    <property type="entry name" value="BNACNNG10540D PROTEIN"/>
    <property type="match status" value="1"/>
</dbReference>
<dbReference type="Proteomes" id="UP000235220">
    <property type="component" value="Chromosome 10"/>
</dbReference>
<dbReference type="SUPFAM" id="SSF81383">
    <property type="entry name" value="F-box domain"/>
    <property type="match status" value="1"/>
</dbReference>
<dbReference type="Pfam" id="PF00646">
    <property type="entry name" value="F-box"/>
    <property type="match status" value="1"/>
</dbReference>
<protein>
    <submittedName>
        <fullName evidence="2">F-box only protein 8-like</fullName>
    </submittedName>
</protein>
<reference evidence="2" key="1">
    <citation type="submission" date="2025-08" db="UniProtKB">
        <authorList>
            <consortium name="RefSeq"/>
        </authorList>
    </citation>
    <scope>IDENTIFICATION</scope>
    <source>
        <tissue evidence="2">Leaves</tissue>
    </source>
</reference>
<dbReference type="PANTHER" id="PTHR31672:SF13">
    <property type="entry name" value="F-BOX PROTEIN CPR30-LIKE"/>
    <property type="match status" value="1"/>
</dbReference>
<name>A0A2I4GHQ9_JUGRE</name>
<dbReference type="Pfam" id="PF08268">
    <property type="entry name" value="FBA_3"/>
    <property type="match status" value="1"/>
</dbReference>
<keyword evidence="1" id="KW-1185">Reference proteome</keyword>
<dbReference type="InterPro" id="IPR001810">
    <property type="entry name" value="F-box_dom"/>
</dbReference>
<dbReference type="KEGG" id="jre:109007966"/>
<accession>A0A2I4GHQ9</accession>
<dbReference type="Gramene" id="Jr10_15690_p1">
    <property type="protein sequence ID" value="cds.Jr10_15690_p1"/>
    <property type="gene ID" value="Jr10_15690"/>
</dbReference>
<dbReference type="FunCoup" id="A0A2I4GHQ9">
    <property type="interactions" value="47"/>
</dbReference>
<sequence>MSAYIPEDLVLEILPGLPLKCLIRFRSVSKSWATLIGTPDYLSKSLINDCILANPSHQLLFVKRAPESTDGRLSYSFLCYSTLASASDSKTLQDLPLQSPYDIKIVGCCNGLLCLFDYYCTSNIVVWNPTTEEFMFLPHAWDVETVCFGFDPIHEEFKVLRIRYVPESDETYLPPYLADRVHLNQEVEVYSLSGGSWRNLVVDIEVPKFQGVDSPYMNGVCFWLALSYYGDEKIVAFDVCDEVIRTMALPDYSLAYGEITWRTLTVLKESVALIVYPRNNGEEIRFFDIWLLLEFGVKESWIRLVRIVPICDFGWPLGFWKRGELFIVCRDLGELVLYDPFTQTVRTLQLDGEWFHVLPFTRSSVGINGSGFLDG</sequence>
<dbReference type="RefSeq" id="XP_018843430.2">
    <property type="nucleotide sequence ID" value="XM_018987885.2"/>
</dbReference>
<dbReference type="NCBIfam" id="TIGR01640">
    <property type="entry name" value="F_box_assoc_1"/>
    <property type="match status" value="1"/>
</dbReference>
<dbReference type="AlphaFoldDB" id="A0A2I4GHQ9"/>
<evidence type="ECO:0000313" key="2">
    <source>
        <dbReference type="RefSeq" id="XP_018843430.2"/>
    </source>
</evidence>
<dbReference type="InterPro" id="IPR017451">
    <property type="entry name" value="F-box-assoc_interact_dom"/>
</dbReference>
<dbReference type="InterPro" id="IPR036047">
    <property type="entry name" value="F-box-like_dom_sf"/>
</dbReference>
<dbReference type="STRING" id="51240.A0A2I4GHQ9"/>
<dbReference type="OrthoDB" id="1867629at2759"/>
<dbReference type="SMART" id="SM00256">
    <property type="entry name" value="FBOX"/>
    <property type="match status" value="1"/>
</dbReference>
<dbReference type="GeneID" id="109007966"/>
<gene>
    <name evidence="2" type="primary">LOC109007966</name>
</gene>
<organism evidence="1 2">
    <name type="scientific">Juglans regia</name>
    <name type="common">English walnut</name>
    <dbReference type="NCBI Taxonomy" id="51240"/>
    <lineage>
        <taxon>Eukaryota</taxon>
        <taxon>Viridiplantae</taxon>
        <taxon>Streptophyta</taxon>
        <taxon>Embryophyta</taxon>
        <taxon>Tracheophyta</taxon>
        <taxon>Spermatophyta</taxon>
        <taxon>Magnoliopsida</taxon>
        <taxon>eudicotyledons</taxon>
        <taxon>Gunneridae</taxon>
        <taxon>Pentapetalae</taxon>
        <taxon>rosids</taxon>
        <taxon>fabids</taxon>
        <taxon>Fagales</taxon>
        <taxon>Juglandaceae</taxon>
        <taxon>Juglans</taxon>
    </lineage>
</organism>
<evidence type="ECO:0000313" key="1">
    <source>
        <dbReference type="Proteomes" id="UP000235220"/>
    </source>
</evidence>
<proteinExistence type="predicted"/>